<feature type="domain" description="UspA" evidence="2">
    <location>
        <begin position="232"/>
        <end position="286"/>
    </location>
</feature>
<dbReference type="SUPFAM" id="SSF52402">
    <property type="entry name" value="Adenine nucleotide alpha hydrolases-like"/>
    <property type="match status" value="2"/>
</dbReference>
<dbReference type="Gene3D" id="3.40.50.620">
    <property type="entry name" value="HUPs"/>
    <property type="match status" value="2"/>
</dbReference>
<comment type="similarity">
    <text evidence="1">Belongs to the universal stress protein A family.</text>
</comment>
<evidence type="ECO:0000313" key="4">
    <source>
        <dbReference type="Proteomes" id="UP000598271"/>
    </source>
</evidence>
<sequence length="287" mass="32276">MLLNQLNQPDSSMKNIIVPTDLSAATDIALSVAADIAQAQNATVLLLHMVVQPIRSFAYTGTGSTAPDDLVRRYYDANKEAEAAIAKLVAQEKYRDKDIKYLLVEDSEGLIKELTEREADLIVMHTRGSSGWEEFLLGSNAEAIVRNATCPVLVVRERVENFKPEKVVRALDLDERMKARYDYPFPLSNQEVPQWLYVMTPDNSRVPDGIRNWVHTFATEHGIDEYKFNIHEAKTVPEGIIEYAEDNGADLIVLYTHGRKGLRHLFAGSVAEDVLNHSKIPVLVMRL</sequence>
<dbReference type="InterPro" id="IPR014729">
    <property type="entry name" value="Rossmann-like_a/b/a_fold"/>
</dbReference>
<protein>
    <submittedName>
        <fullName evidence="3">Universal stress protein UspA</fullName>
    </submittedName>
</protein>
<evidence type="ECO:0000256" key="1">
    <source>
        <dbReference type="ARBA" id="ARBA00008791"/>
    </source>
</evidence>
<dbReference type="PANTHER" id="PTHR46268">
    <property type="entry name" value="STRESS RESPONSE PROTEIN NHAX"/>
    <property type="match status" value="1"/>
</dbReference>
<dbReference type="Pfam" id="PF00582">
    <property type="entry name" value="Usp"/>
    <property type="match status" value="2"/>
</dbReference>
<feature type="domain" description="UspA" evidence="2">
    <location>
        <begin position="13"/>
        <end position="156"/>
    </location>
</feature>
<dbReference type="InterPro" id="IPR006015">
    <property type="entry name" value="Universal_stress_UspA"/>
</dbReference>
<evidence type="ECO:0000259" key="2">
    <source>
        <dbReference type="Pfam" id="PF00582"/>
    </source>
</evidence>
<keyword evidence="4" id="KW-1185">Reference proteome</keyword>
<accession>A0A8J3G812</accession>
<dbReference type="PANTHER" id="PTHR46268:SF6">
    <property type="entry name" value="UNIVERSAL STRESS PROTEIN UP12"/>
    <property type="match status" value="1"/>
</dbReference>
<dbReference type="CDD" id="cd00293">
    <property type="entry name" value="USP-like"/>
    <property type="match status" value="2"/>
</dbReference>
<proteinExistence type="inferred from homology"/>
<dbReference type="InterPro" id="IPR006016">
    <property type="entry name" value="UspA"/>
</dbReference>
<dbReference type="EMBL" id="BMXF01000001">
    <property type="protein sequence ID" value="GHB61037.1"/>
    <property type="molecule type" value="Genomic_DNA"/>
</dbReference>
<gene>
    <name evidence="3" type="primary">uspA</name>
    <name evidence="3" type="ORF">GCM10007390_13480</name>
</gene>
<comment type="caution">
    <text evidence="3">The sequence shown here is derived from an EMBL/GenBank/DDBJ whole genome shotgun (WGS) entry which is preliminary data.</text>
</comment>
<dbReference type="PRINTS" id="PR01438">
    <property type="entry name" value="UNVRSLSTRESS"/>
</dbReference>
<name>A0A8J3G812_9BACT</name>
<dbReference type="Proteomes" id="UP000598271">
    <property type="component" value="Unassembled WGS sequence"/>
</dbReference>
<dbReference type="AlphaFoldDB" id="A0A8J3G812"/>
<evidence type="ECO:0000313" key="3">
    <source>
        <dbReference type="EMBL" id="GHB61037.1"/>
    </source>
</evidence>
<reference evidence="3 4" key="1">
    <citation type="journal article" date="2014" name="Int. J. Syst. Evol. Microbiol.">
        <title>Complete genome sequence of Corynebacterium casei LMG S-19264T (=DSM 44701T), isolated from a smear-ripened cheese.</title>
        <authorList>
            <consortium name="US DOE Joint Genome Institute (JGI-PGF)"/>
            <person name="Walter F."/>
            <person name="Albersmeier A."/>
            <person name="Kalinowski J."/>
            <person name="Ruckert C."/>
        </authorList>
    </citation>
    <scope>NUCLEOTIDE SEQUENCE [LARGE SCALE GENOMIC DNA]</scope>
    <source>
        <strain evidence="3 4">KCTC 12866</strain>
    </source>
</reference>
<organism evidence="3 4">
    <name type="scientific">Persicitalea jodogahamensis</name>
    <dbReference type="NCBI Taxonomy" id="402147"/>
    <lineage>
        <taxon>Bacteria</taxon>
        <taxon>Pseudomonadati</taxon>
        <taxon>Bacteroidota</taxon>
        <taxon>Cytophagia</taxon>
        <taxon>Cytophagales</taxon>
        <taxon>Spirosomataceae</taxon>
        <taxon>Persicitalea</taxon>
    </lineage>
</organism>